<keyword evidence="2" id="KW-1185">Reference proteome</keyword>
<comment type="caution">
    <text evidence="1">The sequence shown here is derived from an EMBL/GenBank/DDBJ whole genome shotgun (WGS) entry which is preliminary data.</text>
</comment>
<reference evidence="1 2" key="1">
    <citation type="journal article" date="1979" name="Int. J. Syst. Evol. Microbiol.">
        <title>Bacillus globisporus subsp. marinus subsp. nov.</title>
        <authorList>
            <person name="Liu H."/>
        </authorList>
    </citation>
    <scope>NUCLEOTIDE SEQUENCE [LARGE SCALE GENOMIC DNA]</scope>
    <source>
        <strain evidence="1 2">DSM 1297</strain>
    </source>
</reference>
<gene>
    <name evidence="1" type="ORF">AB1471_08560</name>
</gene>
<sequence>MNSLDNFLADLETKGFKLSDEAIGFIYFGRKYTDASDTIVQVSIELTLMLQQRFDSSFYMSVLEELVSSKLSSRSTMLDHFRKKGIAI</sequence>
<accession>A0ABV3Q3G6</accession>
<evidence type="ECO:0000313" key="1">
    <source>
        <dbReference type="EMBL" id="MEW9501852.1"/>
    </source>
</evidence>
<dbReference type="Pfam" id="PF19618">
    <property type="entry name" value="DUF6123"/>
    <property type="match status" value="1"/>
</dbReference>
<dbReference type="RefSeq" id="WP_367779335.1">
    <property type="nucleotide sequence ID" value="NZ_JBFMIA010000005.1"/>
</dbReference>
<dbReference type="Proteomes" id="UP001556040">
    <property type="component" value="Unassembled WGS sequence"/>
</dbReference>
<proteinExistence type="predicted"/>
<protein>
    <submittedName>
        <fullName evidence="1">DUF6123 family protein</fullName>
    </submittedName>
</protein>
<dbReference type="InterPro" id="IPR046126">
    <property type="entry name" value="DUF6123"/>
</dbReference>
<evidence type="ECO:0000313" key="2">
    <source>
        <dbReference type="Proteomes" id="UP001556040"/>
    </source>
</evidence>
<dbReference type="EMBL" id="JBFMIA010000005">
    <property type="protein sequence ID" value="MEW9501852.1"/>
    <property type="molecule type" value="Genomic_DNA"/>
</dbReference>
<organism evidence="1 2">
    <name type="scientific">Jeotgalibacillus marinus</name>
    <dbReference type="NCBI Taxonomy" id="86667"/>
    <lineage>
        <taxon>Bacteria</taxon>
        <taxon>Bacillati</taxon>
        <taxon>Bacillota</taxon>
        <taxon>Bacilli</taxon>
        <taxon>Bacillales</taxon>
        <taxon>Caryophanaceae</taxon>
        <taxon>Jeotgalibacillus</taxon>
    </lineage>
</organism>
<name>A0ABV3Q3G6_9BACL</name>